<dbReference type="EMBL" id="JAAQRI010000272">
    <property type="protein sequence ID" value="KAF5621642.1"/>
    <property type="molecule type" value="Genomic_DNA"/>
</dbReference>
<dbReference type="AlphaFoldDB" id="A0A8H5QUM2"/>
<feature type="region of interest" description="Disordered" evidence="2">
    <location>
        <begin position="232"/>
        <end position="252"/>
    </location>
</feature>
<evidence type="ECO:0000313" key="3">
    <source>
        <dbReference type="EMBL" id="KAF5621642.1"/>
    </source>
</evidence>
<dbReference type="Proteomes" id="UP000530670">
    <property type="component" value="Unassembled WGS sequence"/>
</dbReference>
<gene>
    <name evidence="3" type="ORF">FTJAE_11183</name>
</gene>
<keyword evidence="1" id="KW-0539">Nucleus</keyword>
<reference evidence="3 4" key="1">
    <citation type="submission" date="2020-05" db="EMBL/GenBank/DDBJ databases">
        <title>Identification and distribution of gene clusters putatively required for synthesis of sphingolipid metabolism inhibitors in phylogenetically diverse species of the filamentous fungus Fusarium.</title>
        <authorList>
            <person name="Kim H.-S."/>
            <person name="Busman M."/>
            <person name="Brown D.W."/>
            <person name="Divon H."/>
            <person name="Uhlig S."/>
            <person name="Proctor R.H."/>
        </authorList>
    </citation>
    <scope>NUCLEOTIDE SEQUENCE [LARGE SCALE GENOMIC DNA]</scope>
    <source>
        <strain evidence="3 4">NRRL 66243</strain>
    </source>
</reference>
<keyword evidence="4" id="KW-1185">Reference proteome</keyword>
<dbReference type="OrthoDB" id="2740448at2759"/>
<feature type="compositionally biased region" description="Polar residues" evidence="2">
    <location>
        <begin position="238"/>
        <end position="252"/>
    </location>
</feature>
<evidence type="ECO:0000256" key="2">
    <source>
        <dbReference type="SAM" id="MobiDB-lite"/>
    </source>
</evidence>
<comment type="caution">
    <text evidence="3">The sequence shown here is derived from an EMBL/GenBank/DDBJ whole genome shotgun (WGS) entry which is preliminary data.</text>
</comment>
<evidence type="ECO:0000313" key="4">
    <source>
        <dbReference type="Proteomes" id="UP000530670"/>
    </source>
</evidence>
<protein>
    <submittedName>
        <fullName evidence="3">Sucrose utilization SUC1</fullName>
    </submittedName>
</protein>
<feature type="compositionally biased region" description="Pro residues" evidence="2">
    <location>
        <begin position="32"/>
        <end position="44"/>
    </location>
</feature>
<proteinExistence type="predicted"/>
<feature type="region of interest" description="Disordered" evidence="2">
    <location>
        <begin position="133"/>
        <end position="163"/>
    </location>
</feature>
<feature type="compositionally biased region" description="Low complexity" evidence="2">
    <location>
        <begin position="140"/>
        <end position="162"/>
    </location>
</feature>
<dbReference type="RefSeq" id="XP_037201792.1">
    <property type="nucleotide sequence ID" value="XM_037344100.1"/>
</dbReference>
<sequence length="627" mass="69622">MATPIVSLSEEDASWMPWDPNVPTVWPEVAAPSPPQPVPSPPAPIEEEPEIELSWQELRAMEDERVPRVAAAARENYLAAAYAHLPYSEKDWGLDGRLRCRVVGLPCYGKEHRTYDFLKKHLLAGAHVKHEAEARRAAESRPLLSSRPSPSQSSDSFNPSSDVDMTELFDEMEATGGFNEAPIAVAAEDQPSPTQSELLAFVDELEADGAFIEDPDAVAAGPGIPFQETPNLEVPDSVESQPSPMQPQTPATRPSWLATYVAVLEAEESHEEAQDFLGEDSTALQAQILRLDRESTYSSLSEADQHVSRRILWLLFVTERGVALLHKLPIVLKPNILFPWFGGADDRAEVLPAFLKLVHLFWVFDQSNIFEILHNIDADSDIPNMASVAQNCLELLQQKLLDSADNDDWGPINEVQRADMFVTRQWMRAVLWRAALRFGIVIPSMNPMNIAKDFLSLVSQLPKAALESHGPTLEFKTFEIATAVIDAIASDVSIQRDQSGPILHQLRDILSSCRGGNRTLLSLLTIRMDAIFNSAHMLEAAEGDSATYETNLPSTFQDTAELLTAQPNLTMPTYQFMEGQASQICWPPLDLGYLVRSPSPLTRMLLESMPRNVDEQDEARQIIETST</sequence>
<dbReference type="GeneID" id="59296370"/>
<evidence type="ECO:0000256" key="1">
    <source>
        <dbReference type="ARBA" id="ARBA00023242"/>
    </source>
</evidence>
<dbReference type="PANTHER" id="PTHR31668">
    <property type="entry name" value="GLUCOSE TRANSPORT TRANSCRIPTION REGULATOR RGT1-RELATED-RELATED"/>
    <property type="match status" value="1"/>
</dbReference>
<dbReference type="PANTHER" id="PTHR31668:SF28">
    <property type="entry name" value="ZN(II)2CYS6 TRANSCRIPTION FACTOR (EUROFUNG)"/>
    <property type="match status" value="1"/>
</dbReference>
<accession>A0A8H5QUM2</accession>
<dbReference type="CDD" id="cd12148">
    <property type="entry name" value="fungal_TF_MHR"/>
    <property type="match status" value="1"/>
</dbReference>
<organism evidence="3 4">
    <name type="scientific">Fusarium tjaetaba</name>
    <dbReference type="NCBI Taxonomy" id="1567544"/>
    <lineage>
        <taxon>Eukaryota</taxon>
        <taxon>Fungi</taxon>
        <taxon>Dikarya</taxon>
        <taxon>Ascomycota</taxon>
        <taxon>Pezizomycotina</taxon>
        <taxon>Sordariomycetes</taxon>
        <taxon>Hypocreomycetidae</taxon>
        <taxon>Hypocreales</taxon>
        <taxon>Nectriaceae</taxon>
        <taxon>Fusarium</taxon>
        <taxon>Fusarium fujikuroi species complex</taxon>
    </lineage>
</organism>
<feature type="region of interest" description="Disordered" evidence="2">
    <location>
        <begin position="26"/>
        <end position="46"/>
    </location>
</feature>
<name>A0A8H5QUM2_9HYPO</name>
<dbReference type="InterPro" id="IPR050797">
    <property type="entry name" value="Carb_Metab_Trans_Reg"/>
</dbReference>